<accession>A0A5B8MJ08</accession>
<organism evidence="3 4">
    <name type="scientific">Chloropicon primus</name>
    <dbReference type="NCBI Taxonomy" id="1764295"/>
    <lineage>
        <taxon>Eukaryota</taxon>
        <taxon>Viridiplantae</taxon>
        <taxon>Chlorophyta</taxon>
        <taxon>Chloropicophyceae</taxon>
        <taxon>Chloropicales</taxon>
        <taxon>Chloropicaceae</taxon>
        <taxon>Chloropicon</taxon>
    </lineage>
</organism>
<dbReference type="SUPFAM" id="SSF50978">
    <property type="entry name" value="WD40 repeat-like"/>
    <property type="match status" value="1"/>
</dbReference>
<dbReference type="InterPro" id="IPR001680">
    <property type="entry name" value="WD40_rpt"/>
</dbReference>
<dbReference type="Proteomes" id="UP000316726">
    <property type="component" value="Chromosome 4"/>
</dbReference>
<dbReference type="AlphaFoldDB" id="A0A5B8MJ08"/>
<dbReference type="PANTHER" id="PTHR16038">
    <property type="entry name" value="NOP SEVEN ASSOCIATED PROTEIN 1"/>
    <property type="match status" value="1"/>
</dbReference>
<evidence type="ECO:0000313" key="3">
    <source>
        <dbReference type="EMBL" id="QDZ20443.1"/>
    </source>
</evidence>
<dbReference type="InterPro" id="IPR015943">
    <property type="entry name" value="WD40/YVTN_repeat-like_dom_sf"/>
</dbReference>
<evidence type="ECO:0000313" key="4">
    <source>
        <dbReference type="Proteomes" id="UP000316726"/>
    </source>
</evidence>
<feature type="repeat" description="WD" evidence="1">
    <location>
        <begin position="194"/>
        <end position="216"/>
    </location>
</feature>
<gene>
    <name evidence="3" type="ORF">A3770_04p29610</name>
</gene>
<dbReference type="InterPro" id="IPR036322">
    <property type="entry name" value="WD40_repeat_dom_sf"/>
</dbReference>
<evidence type="ECO:0000256" key="2">
    <source>
        <dbReference type="SAM" id="MobiDB-lite"/>
    </source>
</evidence>
<dbReference type="SMART" id="SM00320">
    <property type="entry name" value="WD40"/>
    <property type="match status" value="4"/>
</dbReference>
<reference evidence="3 4" key="1">
    <citation type="submission" date="2018-07" db="EMBL/GenBank/DDBJ databases">
        <title>The complete nuclear genome of the prasinophyte Chloropicon primus (CCMP1205).</title>
        <authorList>
            <person name="Pombert J.-F."/>
            <person name="Otis C."/>
            <person name="Turmel M."/>
            <person name="Lemieux C."/>
        </authorList>
    </citation>
    <scope>NUCLEOTIDE SEQUENCE [LARGE SCALE GENOMIC DNA]</scope>
    <source>
        <strain evidence="3 4">CCMP1205</strain>
    </source>
</reference>
<dbReference type="EMBL" id="CP031037">
    <property type="protein sequence ID" value="QDZ20443.1"/>
    <property type="molecule type" value="Genomic_DNA"/>
</dbReference>
<dbReference type="GO" id="GO:0005730">
    <property type="term" value="C:nucleolus"/>
    <property type="evidence" value="ECO:0007669"/>
    <property type="project" value="InterPro"/>
</dbReference>
<dbReference type="Gene3D" id="2.130.10.10">
    <property type="entry name" value="YVTN repeat-like/Quinoprotein amine dehydrogenase"/>
    <property type="match status" value="2"/>
</dbReference>
<dbReference type="InterPro" id="IPR037379">
    <property type="entry name" value="WDR74/Nsa1"/>
</dbReference>
<dbReference type="PANTHER" id="PTHR16038:SF4">
    <property type="entry name" value="WD REPEAT-CONTAINING PROTEIN 74"/>
    <property type="match status" value="1"/>
</dbReference>
<keyword evidence="4" id="KW-1185">Reference proteome</keyword>
<name>A0A5B8MJ08_9CHLO</name>
<dbReference type="OrthoDB" id="18388at2759"/>
<proteinExistence type="predicted"/>
<feature type="region of interest" description="Disordered" evidence="2">
    <location>
        <begin position="391"/>
        <end position="426"/>
    </location>
</feature>
<dbReference type="PROSITE" id="PS50082">
    <property type="entry name" value="WD_REPEATS_2"/>
    <property type="match status" value="1"/>
</dbReference>
<evidence type="ECO:0000256" key="1">
    <source>
        <dbReference type="PROSITE-ProRule" id="PRU00221"/>
    </source>
</evidence>
<keyword evidence="1" id="KW-0853">WD repeat</keyword>
<dbReference type="GO" id="GO:0042273">
    <property type="term" value="P:ribosomal large subunit biogenesis"/>
    <property type="evidence" value="ECO:0007669"/>
    <property type="project" value="InterPro"/>
</dbReference>
<sequence length="426" mass="46488">MAENRWRVLVGDDLGYVKGVDLKGGAEGAEWASERVTRFTNEKFEETEAEAGLEDTSSRSGAVVSVCALPQGDLETPVAIGRKSGRVDLLDASTGSYLGPPLLRADTLSKPDSELLGLRSCSPGLVSCTSGGIVELWRWENSESGIVLPAEESDAGLDTVAATRAEPSKGGSVPGRVVEAFEVSSSGSGTDVKIATGGRENNLKVWDLETGEAVFVGRSPKPNELGIWDKPWITCMSFLPQASPTSQVILCGTANHQLRLYDWRVKRRPVMELEWGENRITCLCLDDPGVPEKVWCANAIGQIRLLDLKMNYSMTTSPAEGMSMAGSLKGSLGCVKSLQRPPDASKPLLLSCGLDRFVRVFDLRKRKQVCSVYLKQYLKALHVVEAEEVQEAAPARSRSLDDVEESEYVHEVDEDRKRKKRRKGSK</sequence>
<feature type="compositionally biased region" description="Basic residues" evidence="2">
    <location>
        <begin position="417"/>
        <end position="426"/>
    </location>
</feature>
<protein>
    <submittedName>
        <fullName evidence="3">WD40 repeat domain-containing protein</fullName>
    </submittedName>
</protein>
<dbReference type="STRING" id="1764295.A0A5B8MJ08"/>
<feature type="compositionally biased region" description="Basic and acidic residues" evidence="2">
    <location>
        <begin position="407"/>
        <end position="416"/>
    </location>
</feature>
<dbReference type="GO" id="GO:0030687">
    <property type="term" value="C:preribosome, large subunit precursor"/>
    <property type="evidence" value="ECO:0007669"/>
    <property type="project" value="TreeGrafter"/>
</dbReference>